<evidence type="ECO:0000313" key="3">
    <source>
        <dbReference type="EMBL" id="KAK2163123.1"/>
    </source>
</evidence>
<evidence type="ECO:0000256" key="2">
    <source>
        <dbReference type="SAM" id="Phobius"/>
    </source>
</evidence>
<evidence type="ECO:0000313" key="4">
    <source>
        <dbReference type="Proteomes" id="UP001208570"/>
    </source>
</evidence>
<reference evidence="3" key="1">
    <citation type="journal article" date="2023" name="Mol. Biol. Evol.">
        <title>Third-Generation Sequencing Reveals the Adaptive Role of the Epigenome in Three Deep-Sea Polychaetes.</title>
        <authorList>
            <person name="Perez M."/>
            <person name="Aroh O."/>
            <person name="Sun Y."/>
            <person name="Lan Y."/>
            <person name="Juniper S.K."/>
            <person name="Young C.R."/>
            <person name="Angers B."/>
            <person name="Qian P.Y."/>
        </authorList>
    </citation>
    <scope>NUCLEOTIDE SEQUENCE</scope>
    <source>
        <strain evidence="3">P08H-3</strain>
    </source>
</reference>
<dbReference type="Proteomes" id="UP001208570">
    <property type="component" value="Unassembled WGS sequence"/>
</dbReference>
<protein>
    <submittedName>
        <fullName evidence="3">Uncharacterized protein</fullName>
    </submittedName>
</protein>
<organism evidence="3 4">
    <name type="scientific">Paralvinella palmiformis</name>
    <dbReference type="NCBI Taxonomy" id="53620"/>
    <lineage>
        <taxon>Eukaryota</taxon>
        <taxon>Metazoa</taxon>
        <taxon>Spiralia</taxon>
        <taxon>Lophotrochozoa</taxon>
        <taxon>Annelida</taxon>
        <taxon>Polychaeta</taxon>
        <taxon>Sedentaria</taxon>
        <taxon>Canalipalpata</taxon>
        <taxon>Terebellida</taxon>
        <taxon>Terebelliformia</taxon>
        <taxon>Alvinellidae</taxon>
        <taxon>Paralvinella</taxon>
    </lineage>
</organism>
<comment type="caution">
    <text evidence="3">The sequence shown here is derived from an EMBL/GenBank/DDBJ whole genome shotgun (WGS) entry which is preliminary data.</text>
</comment>
<keyword evidence="4" id="KW-1185">Reference proteome</keyword>
<evidence type="ECO:0000256" key="1">
    <source>
        <dbReference type="SAM" id="MobiDB-lite"/>
    </source>
</evidence>
<sequence length="327" mass="37983">MSPKSRRSNSTPQPDIGKKWQHTAQMMFCLLPFLMGTFFLFILQNQFSVGTTDRLIREQLCPGSQGNFVYQIRRMDEYKKLSDVKEMKLFEAVCALQFDTSKLYIATTAQPKSSHEMKSDVAHSSVDVVVTRQIKRCTSCKYLRKQLHTARLKLLAHKQQQKYIQCDLKRTQAAKVLNQKLKRKDLQIVILKKQLRHKDESQELQETKRVLLAVRRRRAEPNHKLYQGRHFTLKDFKKDVVGPKRGKLLENNSLTSVFSWAVLKNTRINVKDKIRPRICGLLDLLEEYDVLIPYKKTESPSLTASGPKSKSQHSTISQEKNSLHEVK</sequence>
<keyword evidence="2" id="KW-0812">Transmembrane</keyword>
<accession>A0AAD9K303</accession>
<feature type="transmembrane region" description="Helical" evidence="2">
    <location>
        <begin position="26"/>
        <end position="43"/>
    </location>
</feature>
<keyword evidence="2" id="KW-0472">Membrane</keyword>
<feature type="region of interest" description="Disordered" evidence="1">
    <location>
        <begin position="298"/>
        <end position="327"/>
    </location>
</feature>
<feature type="compositionally biased region" description="Polar residues" evidence="1">
    <location>
        <begin position="299"/>
        <end position="320"/>
    </location>
</feature>
<name>A0AAD9K303_9ANNE</name>
<dbReference type="EMBL" id="JAODUP010000085">
    <property type="protein sequence ID" value="KAK2163123.1"/>
    <property type="molecule type" value="Genomic_DNA"/>
</dbReference>
<keyword evidence="2" id="KW-1133">Transmembrane helix</keyword>
<gene>
    <name evidence="3" type="ORF">LSH36_85g05040</name>
</gene>
<dbReference type="AlphaFoldDB" id="A0AAD9K303"/>
<proteinExistence type="predicted"/>